<evidence type="ECO:0000256" key="3">
    <source>
        <dbReference type="ARBA" id="ARBA00022741"/>
    </source>
</evidence>
<dbReference type="EC" id="6.2.1.1" evidence="1"/>
<organism evidence="8 9">
    <name type="scientific">Pelagibius litoralis</name>
    <dbReference type="NCBI Taxonomy" id="374515"/>
    <lineage>
        <taxon>Bacteria</taxon>
        <taxon>Pseudomonadati</taxon>
        <taxon>Pseudomonadota</taxon>
        <taxon>Alphaproteobacteria</taxon>
        <taxon>Rhodospirillales</taxon>
        <taxon>Rhodovibrionaceae</taxon>
        <taxon>Pelagibius</taxon>
    </lineage>
</organism>
<dbReference type="Pfam" id="PF13193">
    <property type="entry name" value="AMP-binding_C"/>
    <property type="match status" value="1"/>
</dbReference>
<dbReference type="PANTHER" id="PTHR24095">
    <property type="entry name" value="ACETYL-COENZYME A SYNTHETASE"/>
    <property type="match status" value="1"/>
</dbReference>
<dbReference type="Pfam" id="PF00501">
    <property type="entry name" value="AMP-binding"/>
    <property type="match status" value="1"/>
</dbReference>
<keyword evidence="2 8" id="KW-0436">Ligase</keyword>
<evidence type="ECO:0000313" key="9">
    <source>
        <dbReference type="Proteomes" id="UP000761264"/>
    </source>
</evidence>
<keyword evidence="9" id="KW-1185">Reference proteome</keyword>
<dbReference type="AlphaFoldDB" id="A0A967C2Q4"/>
<dbReference type="Proteomes" id="UP000761264">
    <property type="component" value="Unassembled WGS sequence"/>
</dbReference>
<dbReference type="GO" id="GO:0005524">
    <property type="term" value="F:ATP binding"/>
    <property type="evidence" value="ECO:0007669"/>
    <property type="project" value="UniProtKB-KW"/>
</dbReference>
<dbReference type="InterPro" id="IPR025110">
    <property type="entry name" value="AMP-bd_C"/>
</dbReference>
<dbReference type="InterPro" id="IPR045851">
    <property type="entry name" value="AMP-bd_C_sf"/>
</dbReference>
<gene>
    <name evidence="8" type="primary">acsA</name>
    <name evidence="8" type="ORF">HBA54_08050</name>
</gene>
<keyword evidence="5" id="KW-0007">Acetylation</keyword>
<feature type="domain" description="AMP-binding enzyme C-terminal" evidence="7">
    <location>
        <begin position="497"/>
        <end position="575"/>
    </location>
</feature>
<name>A0A967C2Q4_9PROT</name>
<dbReference type="Gene3D" id="3.40.50.12780">
    <property type="entry name" value="N-terminal domain of ligase-like"/>
    <property type="match status" value="1"/>
</dbReference>
<proteinExistence type="predicted"/>
<evidence type="ECO:0000313" key="8">
    <source>
        <dbReference type="EMBL" id="NIA68543.1"/>
    </source>
</evidence>
<dbReference type="RefSeq" id="WP_167223252.1">
    <property type="nucleotide sequence ID" value="NZ_JAAQPH010000005.1"/>
</dbReference>
<dbReference type="Gene3D" id="3.30.300.30">
    <property type="match status" value="1"/>
</dbReference>
<dbReference type="InterPro" id="IPR042099">
    <property type="entry name" value="ANL_N_sf"/>
</dbReference>
<dbReference type="InterPro" id="IPR000873">
    <property type="entry name" value="AMP-dep_synth/lig_dom"/>
</dbReference>
<evidence type="ECO:0000256" key="2">
    <source>
        <dbReference type="ARBA" id="ARBA00022598"/>
    </source>
</evidence>
<evidence type="ECO:0000256" key="1">
    <source>
        <dbReference type="ARBA" id="ARBA00013275"/>
    </source>
</evidence>
<keyword evidence="3" id="KW-0547">Nucleotide-binding</keyword>
<evidence type="ECO:0000256" key="5">
    <source>
        <dbReference type="ARBA" id="ARBA00022990"/>
    </source>
</evidence>
<protein>
    <recommendedName>
        <fullName evidence="1">acetate--CoA ligase</fullName>
        <ecNumber evidence="1">6.2.1.1</ecNumber>
    </recommendedName>
</protein>
<dbReference type="EMBL" id="JAAQPH010000005">
    <property type="protein sequence ID" value="NIA68543.1"/>
    <property type="molecule type" value="Genomic_DNA"/>
</dbReference>
<dbReference type="NCBIfam" id="NF003313">
    <property type="entry name" value="PRK04319.1"/>
    <property type="match status" value="1"/>
</dbReference>
<accession>A0A967C2Q4</accession>
<evidence type="ECO:0000259" key="6">
    <source>
        <dbReference type="Pfam" id="PF00501"/>
    </source>
</evidence>
<dbReference type="SUPFAM" id="SSF56801">
    <property type="entry name" value="Acetyl-CoA synthetase-like"/>
    <property type="match status" value="1"/>
</dbReference>
<evidence type="ECO:0000256" key="4">
    <source>
        <dbReference type="ARBA" id="ARBA00022840"/>
    </source>
</evidence>
<dbReference type="PROSITE" id="PS00455">
    <property type="entry name" value="AMP_BINDING"/>
    <property type="match status" value="1"/>
</dbReference>
<reference evidence="8" key="1">
    <citation type="submission" date="2020-03" db="EMBL/GenBank/DDBJ databases">
        <title>Genome of Pelagibius litoralis DSM 21314T.</title>
        <authorList>
            <person name="Wang G."/>
        </authorList>
    </citation>
    <scope>NUCLEOTIDE SEQUENCE</scope>
    <source>
        <strain evidence="8">DSM 21314</strain>
    </source>
</reference>
<evidence type="ECO:0000259" key="7">
    <source>
        <dbReference type="Pfam" id="PF13193"/>
    </source>
</evidence>
<dbReference type="PANTHER" id="PTHR24095:SF14">
    <property type="entry name" value="ACETYL-COENZYME A SYNTHETASE 1"/>
    <property type="match status" value="1"/>
</dbReference>
<keyword evidence="4" id="KW-0067">ATP-binding</keyword>
<dbReference type="GO" id="GO:0003987">
    <property type="term" value="F:acetate-CoA ligase activity"/>
    <property type="evidence" value="ECO:0007669"/>
    <property type="project" value="UniProtKB-EC"/>
</dbReference>
<sequence length="601" mass="66144">MLRLELGIPNRRSKPSLDTIHKQDPALLQRANLRDYDSVYGRFSWLEARAELDGLPGGGLNIAFEAVDRHLAHGRSEKVALRWLGKDGGQQDFTYGALAAQSNRFASVLKGFGLERGAVVFGLMGRRPELYLTALGAWKNGNVFSPLFSAFGPEPLKARMTIGRAQALVTTDRLYSRKVAAWRSELPDLRLVLLLRTTDKALPPDTVDLTAALAEASEVFEIAETEPEDRALLHFTSGTTGKPKGAIHVHEAVVAHHITGRYALDLHPGDVYWCTADPGWVTGTSYGIVAPLTNGVTMIVDEAEFDAERWYGIIQDRKVTVWYTAPTAIRMLMRAGRGVADRYDLSSLRFLASVGEPLNPEAVVWSQETFGKPFHDNWWQTETGGIMIANFAAEDVKPGSMGRPLPGITAGIVERRPDGGVEEIAKPMAMGELALRPGWPSMMRGYLDEEARYQKCFADGWYLSGDLAMRDSDGYFWFVGRADDVIKSAGHLIGPFEVESALMEHPAVAEVGVIGIPDETAGEVVKAYVGLKPQFEASDALRRELLGHARKRLGPAVAPRDIAFRANLPKTRSGKIMRRLLKARELGLPEGDLSTLESDER</sequence>
<comment type="caution">
    <text evidence="8">The sequence shown here is derived from an EMBL/GenBank/DDBJ whole genome shotgun (WGS) entry which is preliminary data.</text>
</comment>
<dbReference type="InterPro" id="IPR020845">
    <property type="entry name" value="AMP-binding_CS"/>
</dbReference>
<dbReference type="GO" id="GO:0005829">
    <property type="term" value="C:cytosol"/>
    <property type="evidence" value="ECO:0007669"/>
    <property type="project" value="TreeGrafter"/>
</dbReference>
<dbReference type="GO" id="GO:0006085">
    <property type="term" value="P:acetyl-CoA biosynthetic process"/>
    <property type="evidence" value="ECO:0007669"/>
    <property type="project" value="TreeGrafter"/>
</dbReference>
<feature type="domain" description="AMP-dependent synthetase/ligase" evidence="6">
    <location>
        <begin position="72"/>
        <end position="447"/>
    </location>
</feature>